<keyword evidence="5" id="KW-0547">Nucleotide-binding</keyword>
<dbReference type="InterPro" id="IPR050547">
    <property type="entry name" value="DEAD_box_RNA_helicases"/>
</dbReference>
<dbReference type="InterPro" id="IPR006483">
    <property type="entry name" value="CRISPR-assoc_Cas3_HD"/>
</dbReference>
<protein>
    <submittedName>
        <fullName evidence="12">CRISPR-associated helicase Cas3</fullName>
    </submittedName>
</protein>
<dbReference type="GO" id="GO:0003723">
    <property type="term" value="F:RNA binding"/>
    <property type="evidence" value="ECO:0007669"/>
    <property type="project" value="TreeGrafter"/>
</dbReference>
<dbReference type="SUPFAM" id="SSF52540">
    <property type="entry name" value="P-loop containing nucleoside triphosphate hydrolases"/>
    <property type="match status" value="1"/>
</dbReference>
<evidence type="ECO:0000256" key="3">
    <source>
        <dbReference type="ARBA" id="ARBA00022722"/>
    </source>
</evidence>
<dbReference type="PANTHER" id="PTHR47963">
    <property type="entry name" value="DEAD-BOX ATP-DEPENDENT RNA HELICASE 47, MITOCHONDRIAL"/>
    <property type="match status" value="1"/>
</dbReference>
<dbReference type="SMART" id="SM00382">
    <property type="entry name" value="AAA"/>
    <property type="match status" value="1"/>
</dbReference>
<dbReference type="Gene3D" id="1.10.3210.30">
    <property type="match status" value="1"/>
</dbReference>
<evidence type="ECO:0000256" key="4">
    <source>
        <dbReference type="ARBA" id="ARBA00022723"/>
    </source>
</evidence>
<evidence type="ECO:0000256" key="8">
    <source>
        <dbReference type="ARBA" id="ARBA00022840"/>
    </source>
</evidence>
<proteinExistence type="inferred from homology"/>
<dbReference type="InterPro" id="IPR011545">
    <property type="entry name" value="DEAD/DEAH_box_helicase_dom"/>
</dbReference>
<dbReference type="InterPro" id="IPR041372">
    <property type="entry name" value="Cas3_C"/>
</dbReference>
<dbReference type="GO" id="GO:0046872">
    <property type="term" value="F:metal ion binding"/>
    <property type="evidence" value="ECO:0007669"/>
    <property type="project" value="UniProtKB-KW"/>
</dbReference>
<feature type="domain" description="HD Cas3-type" evidence="11">
    <location>
        <begin position="27"/>
        <end position="233"/>
    </location>
</feature>
<comment type="similarity">
    <text evidence="2">In the central section; belongs to the CRISPR-associated helicase Cas3 family.</text>
</comment>
<evidence type="ECO:0000256" key="9">
    <source>
        <dbReference type="ARBA" id="ARBA00023118"/>
    </source>
</evidence>
<sequence length="924" mass="101500">MSFADEAEGWVAARSERARALWAKSGDDSGYLNLPQHLVDSACAAAAVWDVWLSRSAKEAIAGMLGTSIEDARTFAIWLAGIHDVGKACIMFQTQLDESGKFGHLVGALDEVGLPRKLSSRELREKMPHGVVSGVIVQRWLEARGTSKKIALRISSVADAHHGIPSDTAERNRIRSVLSEYDPAWLEIQDELVEAMAELTGVAGVLDELSRPKVLEGPVFQPLTGLVVMADWIASNAEAFPMVVKGSHRERLVAGMQATDLTSPWIPQEAGPDVDGFFREAFGWSEDLEARPVQKTMAQAAHSVDLPSLIIVEAETGVGKTEAALAAAQIIGRKTGAQGIYFAAPTMATANGLLERTIEWAKRTAENESVVSMYLAHSKNQLSEPYKKLKFRGIEEETKEHRGSVVASSWMSGRRRGLLSNIVVGTMDQVIMMALQQRYSMLRHAAMMGKIVIFDEVHAFDTYSSDYLETTLRWLAQYGVTVILMSATLPQQRRDALIEAYTLEKPAGSSSAYPLVTVANKGGVEYLEVEPSPTNLEASVQIMSDGLDELTDKMGDLLGDGGCALVICNTIARAQAAYRELSAQFPGETELHHAGFMAWQRTEREDALRKKLGAGVHRGEGRPERLIVVATQVAEQSLDIDADVLVTDIAPIDLIIQRIGRVHRHQRPVSDRPERLREPKIFVRGIEKMDTVPEFEGGAEAIYGERMLLATLMHLPSTFRRPDDVAGLVQAAYAEEQEVSSGWVEAWDKAVQEARESEARSHGAAQQFRIPPPRKDMKLSSLFARSAAASVALADEVKGAAQVRDAEPTVEVIPIVQTEYGYRALGEEGEAFSTGELTYAQAFRLASSTVRLPARMTRFDSDFDVVVGDLEQATPGHWQEHYLLRGQLALPLDEEGERVIGRFRVRYTPELGLEYEIESGVGMS</sequence>
<evidence type="ECO:0000256" key="5">
    <source>
        <dbReference type="ARBA" id="ARBA00022741"/>
    </source>
</evidence>
<dbReference type="SMART" id="SM00490">
    <property type="entry name" value="HELICc"/>
    <property type="match status" value="1"/>
</dbReference>
<dbReference type="InterPro" id="IPR006474">
    <property type="entry name" value="Helicase_Cas3_CRISPR-ass_core"/>
</dbReference>
<evidence type="ECO:0000313" key="12">
    <source>
        <dbReference type="EMBL" id="HIW95917.1"/>
    </source>
</evidence>
<reference evidence="12" key="1">
    <citation type="journal article" date="2021" name="PeerJ">
        <title>Extensive microbial diversity within the chicken gut microbiome revealed by metagenomics and culture.</title>
        <authorList>
            <person name="Gilroy R."/>
            <person name="Ravi A."/>
            <person name="Getino M."/>
            <person name="Pursley I."/>
            <person name="Horton D.L."/>
            <person name="Alikhan N.F."/>
            <person name="Baker D."/>
            <person name="Gharbi K."/>
            <person name="Hall N."/>
            <person name="Watson M."/>
            <person name="Adriaenssens E.M."/>
            <person name="Foster-Nyarko E."/>
            <person name="Jarju S."/>
            <person name="Secka A."/>
            <person name="Antonio M."/>
            <person name="Oren A."/>
            <person name="Chaudhuri R.R."/>
            <person name="La Ragione R."/>
            <person name="Hildebrand F."/>
            <person name="Pallen M.J."/>
        </authorList>
    </citation>
    <scope>NUCLEOTIDE SEQUENCE</scope>
    <source>
        <strain evidence="12">4376</strain>
    </source>
</reference>
<dbReference type="SMART" id="SM00487">
    <property type="entry name" value="DEXDc"/>
    <property type="match status" value="1"/>
</dbReference>
<evidence type="ECO:0000256" key="1">
    <source>
        <dbReference type="ARBA" id="ARBA00006847"/>
    </source>
</evidence>
<dbReference type="GO" id="GO:0005524">
    <property type="term" value="F:ATP binding"/>
    <property type="evidence" value="ECO:0007669"/>
    <property type="project" value="UniProtKB-KW"/>
</dbReference>
<dbReference type="Pfam" id="PF22590">
    <property type="entry name" value="Cas3-like_C_2"/>
    <property type="match status" value="1"/>
</dbReference>
<dbReference type="InterPro" id="IPR014001">
    <property type="entry name" value="Helicase_ATP-bd"/>
</dbReference>
<dbReference type="GO" id="GO:0003724">
    <property type="term" value="F:RNA helicase activity"/>
    <property type="evidence" value="ECO:0007669"/>
    <property type="project" value="TreeGrafter"/>
</dbReference>
<comment type="caution">
    <text evidence="12">The sequence shown here is derived from an EMBL/GenBank/DDBJ whole genome shotgun (WGS) entry which is preliminary data.</text>
</comment>
<dbReference type="CDD" id="cd17930">
    <property type="entry name" value="DEXHc_cas3"/>
    <property type="match status" value="1"/>
</dbReference>
<evidence type="ECO:0000313" key="13">
    <source>
        <dbReference type="Proteomes" id="UP000824189"/>
    </source>
</evidence>
<keyword evidence="9" id="KW-0051">Antiviral defense</keyword>
<dbReference type="InterPro" id="IPR038257">
    <property type="entry name" value="CRISPR-assoc_Cas3_HD_sf"/>
</dbReference>
<dbReference type="GO" id="GO:0004518">
    <property type="term" value="F:nuclease activity"/>
    <property type="evidence" value="ECO:0007669"/>
    <property type="project" value="UniProtKB-KW"/>
</dbReference>
<feature type="domain" description="Helicase ATP-binding" evidence="10">
    <location>
        <begin position="301"/>
        <end position="507"/>
    </location>
</feature>
<name>A0A9D1S093_9CORY</name>
<dbReference type="NCBIfam" id="TIGR01587">
    <property type="entry name" value="cas3_core"/>
    <property type="match status" value="1"/>
</dbReference>
<evidence type="ECO:0000259" key="10">
    <source>
        <dbReference type="PROSITE" id="PS51192"/>
    </source>
</evidence>
<organism evidence="12 13">
    <name type="scientific">Candidatus Corynebacterium gallistercoris</name>
    <dbReference type="NCBI Taxonomy" id="2838530"/>
    <lineage>
        <taxon>Bacteria</taxon>
        <taxon>Bacillati</taxon>
        <taxon>Actinomycetota</taxon>
        <taxon>Actinomycetes</taxon>
        <taxon>Mycobacteriales</taxon>
        <taxon>Corynebacteriaceae</taxon>
        <taxon>Corynebacterium</taxon>
    </lineage>
</organism>
<keyword evidence="4" id="KW-0479">Metal-binding</keyword>
<dbReference type="Pfam" id="PF18019">
    <property type="entry name" value="Cas3_HD"/>
    <property type="match status" value="1"/>
</dbReference>
<accession>A0A9D1S093</accession>
<dbReference type="Proteomes" id="UP000824189">
    <property type="component" value="Unassembled WGS sequence"/>
</dbReference>
<comment type="similarity">
    <text evidence="1">In the N-terminal section; belongs to the CRISPR-associated nuclease Cas3-HD family.</text>
</comment>
<dbReference type="NCBIfam" id="TIGR01596">
    <property type="entry name" value="cas3_HD"/>
    <property type="match status" value="1"/>
</dbReference>
<dbReference type="InterPro" id="IPR027417">
    <property type="entry name" value="P-loop_NTPase"/>
</dbReference>
<keyword evidence="6" id="KW-0378">Hydrolase</keyword>
<dbReference type="Gene3D" id="3.40.50.300">
    <property type="entry name" value="P-loop containing nucleotide triphosphate hydrolases"/>
    <property type="match status" value="2"/>
</dbReference>
<evidence type="ECO:0000256" key="7">
    <source>
        <dbReference type="ARBA" id="ARBA00022806"/>
    </source>
</evidence>
<dbReference type="PANTHER" id="PTHR47963:SF9">
    <property type="entry name" value="CRISPR-ASSOCIATED ENDONUCLEASE_HELICASE CAS3"/>
    <property type="match status" value="1"/>
</dbReference>
<dbReference type="GO" id="GO:0016787">
    <property type="term" value="F:hydrolase activity"/>
    <property type="evidence" value="ECO:0007669"/>
    <property type="project" value="UniProtKB-KW"/>
</dbReference>
<dbReference type="EMBL" id="DXFZ01000065">
    <property type="protein sequence ID" value="HIW95917.1"/>
    <property type="molecule type" value="Genomic_DNA"/>
</dbReference>
<evidence type="ECO:0000256" key="2">
    <source>
        <dbReference type="ARBA" id="ARBA00009046"/>
    </source>
</evidence>
<evidence type="ECO:0000256" key="6">
    <source>
        <dbReference type="ARBA" id="ARBA00022801"/>
    </source>
</evidence>
<dbReference type="Pfam" id="PF00270">
    <property type="entry name" value="DEAD"/>
    <property type="match status" value="1"/>
</dbReference>
<keyword evidence="7" id="KW-0347">Helicase</keyword>
<dbReference type="InterPro" id="IPR054712">
    <property type="entry name" value="Cas3-like_dom"/>
</dbReference>
<dbReference type="PROSITE" id="PS51192">
    <property type="entry name" value="HELICASE_ATP_BIND_1"/>
    <property type="match status" value="1"/>
</dbReference>
<keyword evidence="3" id="KW-0540">Nuclease</keyword>
<dbReference type="InterPro" id="IPR001650">
    <property type="entry name" value="Helicase_C-like"/>
</dbReference>
<dbReference type="PROSITE" id="PS51643">
    <property type="entry name" value="HD_CAS3"/>
    <property type="match status" value="1"/>
</dbReference>
<reference evidence="12" key="2">
    <citation type="submission" date="2021-04" db="EMBL/GenBank/DDBJ databases">
        <authorList>
            <person name="Gilroy R."/>
        </authorList>
    </citation>
    <scope>NUCLEOTIDE SEQUENCE</scope>
    <source>
        <strain evidence="12">4376</strain>
    </source>
</reference>
<dbReference type="GO" id="GO:0051607">
    <property type="term" value="P:defense response to virus"/>
    <property type="evidence" value="ECO:0007669"/>
    <property type="project" value="UniProtKB-KW"/>
</dbReference>
<gene>
    <name evidence="12" type="primary">cas3</name>
    <name evidence="12" type="ORF">H9867_05460</name>
</gene>
<dbReference type="InterPro" id="IPR003593">
    <property type="entry name" value="AAA+_ATPase"/>
</dbReference>
<dbReference type="AlphaFoldDB" id="A0A9D1S093"/>
<evidence type="ECO:0000259" key="11">
    <source>
        <dbReference type="PROSITE" id="PS51643"/>
    </source>
</evidence>
<dbReference type="CDD" id="cd09641">
    <property type="entry name" value="Cas3''_I"/>
    <property type="match status" value="1"/>
</dbReference>
<dbReference type="Pfam" id="PF18395">
    <property type="entry name" value="Cas3_C"/>
    <property type="match status" value="1"/>
</dbReference>
<keyword evidence="8" id="KW-0067">ATP-binding</keyword>